<gene>
    <name evidence="1" type="ORF">SPIL2461_LOCUS18978</name>
</gene>
<dbReference type="OrthoDB" id="422055at2759"/>
<name>A0A812WGL1_SYMPI</name>
<evidence type="ECO:0000313" key="2">
    <source>
        <dbReference type="Proteomes" id="UP000649617"/>
    </source>
</evidence>
<comment type="caution">
    <text evidence="1">The sequence shown here is derived from an EMBL/GenBank/DDBJ whole genome shotgun (WGS) entry which is preliminary data.</text>
</comment>
<sequence>MSEIVWTAEGCAQDGTLLAGADPKRFVSVDIPNLGSPAPKVSGGFDAFLKENPHLESQAYNEIKKCANCGKPCAVTMEICNACGASLAEVQISKSPNLFIAFIFGVDKAGFPLKISMRYETEDVMVFDDPLAITRAHVLSVPTNVYCPDIRSLFADPPSAIKLLNKMEDAAWKALCEGPLSSESWRRQALSAAGNALPVADLRHLNATDRMS</sequence>
<accession>A0A812WGL1</accession>
<dbReference type="EMBL" id="CAJNIZ010044193">
    <property type="protein sequence ID" value="CAE7681379.1"/>
    <property type="molecule type" value="Genomic_DNA"/>
</dbReference>
<protein>
    <submittedName>
        <fullName evidence="1">Uncharacterized protein</fullName>
    </submittedName>
</protein>
<dbReference type="AlphaFoldDB" id="A0A812WGL1"/>
<organism evidence="1 2">
    <name type="scientific">Symbiodinium pilosum</name>
    <name type="common">Dinoflagellate</name>
    <dbReference type="NCBI Taxonomy" id="2952"/>
    <lineage>
        <taxon>Eukaryota</taxon>
        <taxon>Sar</taxon>
        <taxon>Alveolata</taxon>
        <taxon>Dinophyceae</taxon>
        <taxon>Suessiales</taxon>
        <taxon>Symbiodiniaceae</taxon>
        <taxon>Symbiodinium</taxon>
    </lineage>
</organism>
<evidence type="ECO:0000313" key="1">
    <source>
        <dbReference type="EMBL" id="CAE7681379.1"/>
    </source>
</evidence>
<reference evidence="1" key="1">
    <citation type="submission" date="2021-02" db="EMBL/GenBank/DDBJ databases">
        <authorList>
            <person name="Dougan E. K."/>
            <person name="Rhodes N."/>
            <person name="Thang M."/>
            <person name="Chan C."/>
        </authorList>
    </citation>
    <scope>NUCLEOTIDE SEQUENCE</scope>
</reference>
<keyword evidence="2" id="KW-1185">Reference proteome</keyword>
<dbReference type="Proteomes" id="UP000649617">
    <property type="component" value="Unassembled WGS sequence"/>
</dbReference>
<proteinExistence type="predicted"/>